<reference evidence="2 3" key="1">
    <citation type="submission" date="2023-01" db="EMBL/GenBank/DDBJ databases">
        <title>Analysis of 21 Apiospora genomes using comparative genomics revels a genus with tremendous synthesis potential of carbohydrate active enzymes and secondary metabolites.</title>
        <authorList>
            <person name="Sorensen T."/>
        </authorList>
    </citation>
    <scope>NUCLEOTIDE SEQUENCE [LARGE SCALE GENOMIC DNA]</scope>
    <source>
        <strain evidence="2 3">CBS 114990</strain>
    </source>
</reference>
<comment type="caution">
    <text evidence="2">The sequence shown here is derived from an EMBL/GenBank/DDBJ whole genome shotgun (WGS) entry which is preliminary data.</text>
</comment>
<evidence type="ECO:0000313" key="3">
    <source>
        <dbReference type="Proteomes" id="UP001433268"/>
    </source>
</evidence>
<dbReference type="GeneID" id="92045394"/>
<evidence type="ECO:0000313" key="2">
    <source>
        <dbReference type="EMBL" id="KAK8080201.1"/>
    </source>
</evidence>
<accession>A0ABR1W9M9</accession>
<dbReference type="RefSeq" id="XP_066667676.1">
    <property type="nucleotide sequence ID" value="XM_066812334.1"/>
</dbReference>
<sequence length="302" mass="34887">MARTKQTARRDHDDIHAGPLADSPTGYIFLGRMVENPDQAAYIIEWKSLDAFKNFLSSPACEVFLWNLPEYGDSQNSNIELGSALSQLTLDDASSTSSPPAPSRFLALKQPFFRPTVNVTGRVTFTTLSVPYKVDNPVDMYVGFERVFPSFVPRGSEFMEWRHRQWSRFSAVWFLVLTEDHWVEEKFGKLEQQQQMLGEESQARTLFCHAFPWQPEYGGTKEQEEASAADPLARESWHQYMARMMPPATAWVQERWDIQDIPRFYPPEPEMSPEDAEEYEREKRLKRAFIEANGLEPEEGCL</sequence>
<evidence type="ECO:0008006" key="4">
    <source>
        <dbReference type="Google" id="ProtNLM"/>
    </source>
</evidence>
<evidence type="ECO:0000256" key="1">
    <source>
        <dbReference type="SAM" id="MobiDB-lite"/>
    </source>
</evidence>
<gene>
    <name evidence="2" type="ORF">PG997_008019</name>
</gene>
<dbReference type="Proteomes" id="UP001433268">
    <property type="component" value="Unassembled WGS sequence"/>
</dbReference>
<organism evidence="2 3">
    <name type="scientific">Apiospora hydei</name>
    <dbReference type="NCBI Taxonomy" id="1337664"/>
    <lineage>
        <taxon>Eukaryota</taxon>
        <taxon>Fungi</taxon>
        <taxon>Dikarya</taxon>
        <taxon>Ascomycota</taxon>
        <taxon>Pezizomycotina</taxon>
        <taxon>Sordariomycetes</taxon>
        <taxon>Xylariomycetidae</taxon>
        <taxon>Amphisphaeriales</taxon>
        <taxon>Apiosporaceae</taxon>
        <taxon>Apiospora</taxon>
    </lineage>
</organism>
<protein>
    <recommendedName>
        <fullName evidence="4">ABM domain-containing protein</fullName>
    </recommendedName>
</protein>
<name>A0ABR1W9M9_9PEZI</name>
<dbReference type="EMBL" id="JAQQWN010000006">
    <property type="protein sequence ID" value="KAK8080201.1"/>
    <property type="molecule type" value="Genomic_DNA"/>
</dbReference>
<keyword evidence="3" id="KW-1185">Reference proteome</keyword>
<proteinExistence type="predicted"/>
<feature type="region of interest" description="Disordered" evidence="1">
    <location>
        <begin position="263"/>
        <end position="282"/>
    </location>
</feature>